<dbReference type="SUPFAM" id="SSF51735">
    <property type="entry name" value="NAD(P)-binding Rossmann-fold domains"/>
    <property type="match status" value="1"/>
</dbReference>
<accession>A0A2K0T7K5</accession>
<comment type="caution">
    <text evidence="4">The sequence shown here is derived from an EMBL/GenBank/DDBJ whole genome shotgun (WGS) entry which is preliminary data.</text>
</comment>
<dbReference type="GO" id="GO:0016616">
    <property type="term" value="F:oxidoreductase activity, acting on the CH-OH group of donors, NAD or NADP as acceptor"/>
    <property type="evidence" value="ECO:0007669"/>
    <property type="project" value="TreeGrafter"/>
</dbReference>
<keyword evidence="1" id="KW-0560">Oxidoreductase</keyword>
<protein>
    <recommendedName>
        <fullName evidence="3">NAD-dependent epimerase/dehydratase domain-containing protein</fullName>
    </recommendedName>
</protein>
<gene>
    <name evidence="4" type="ORF">TGAMA5MH_06609</name>
</gene>
<dbReference type="InterPro" id="IPR001509">
    <property type="entry name" value="Epimerase_deHydtase"/>
</dbReference>
<dbReference type="PANTHER" id="PTHR10366:SF564">
    <property type="entry name" value="STEROL-4-ALPHA-CARBOXYLATE 3-DEHYDROGENASE, DECARBOXYLATING"/>
    <property type="match status" value="1"/>
</dbReference>
<sequence>MAASNLLVLTGATGFLGFKVLTIALAAGYNVRLVVRSADKAKKVLNSPSIKALNLSQEKLSFVVVENMELDDAFDEAVKGATHVIHCASPIPTFGGEAPPTPEEYDAFFVRAAVRSTKGLLESSRKAGTVKRVVMTSSLVAITPFHYYLGQGDDKIFDADNRIPVDEGPYGFEFRAYSASKAAALNESEAYIKEAKPGFDLINILPGWVFGADELATRVQDFETSSTNSVLLGLLRGSQTDVPSNGNSILLDDAARLHVLALDPKIPGNQAYVAAADGVNGMVWEDGIKVIKENFPEAIEQGLLKTTGKQPTLTLPVDAKKTEETFGIKFAGFDEQVKSLVNQWIQVSTAA</sequence>
<dbReference type="InterPro" id="IPR050425">
    <property type="entry name" value="NAD(P)_dehydrat-like"/>
</dbReference>
<dbReference type="EMBL" id="MTYH01000057">
    <property type="protein sequence ID" value="PNP41508.1"/>
    <property type="molecule type" value="Genomic_DNA"/>
</dbReference>
<evidence type="ECO:0000259" key="3">
    <source>
        <dbReference type="Pfam" id="PF01370"/>
    </source>
</evidence>
<dbReference type="Pfam" id="PF01370">
    <property type="entry name" value="Epimerase"/>
    <property type="match status" value="1"/>
</dbReference>
<reference evidence="4 5" key="1">
    <citation type="submission" date="2017-02" db="EMBL/GenBank/DDBJ databases">
        <title>Genomes of Trichoderma spp. with biocontrol activity.</title>
        <authorList>
            <person name="Gardiner D."/>
            <person name="Kazan K."/>
            <person name="Vos C."/>
            <person name="Harvey P."/>
        </authorList>
    </citation>
    <scope>NUCLEOTIDE SEQUENCE [LARGE SCALE GENOMIC DNA]</scope>
    <source>
        <strain evidence="4 5">A5MH</strain>
    </source>
</reference>
<dbReference type="AlphaFoldDB" id="A0A2K0T7K5"/>
<comment type="similarity">
    <text evidence="2">Belongs to the NAD(P)-dependent epimerase/dehydratase family. Dihydroflavonol-4-reductase subfamily.</text>
</comment>
<feature type="domain" description="NAD-dependent epimerase/dehydratase" evidence="3">
    <location>
        <begin position="8"/>
        <end position="272"/>
    </location>
</feature>
<evidence type="ECO:0000256" key="2">
    <source>
        <dbReference type="ARBA" id="ARBA00023445"/>
    </source>
</evidence>
<evidence type="ECO:0000313" key="4">
    <source>
        <dbReference type="EMBL" id="PNP41508.1"/>
    </source>
</evidence>
<dbReference type="InterPro" id="IPR036291">
    <property type="entry name" value="NAD(P)-bd_dom_sf"/>
</dbReference>
<evidence type="ECO:0000313" key="5">
    <source>
        <dbReference type="Proteomes" id="UP000236546"/>
    </source>
</evidence>
<evidence type="ECO:0000256" key="1">
    <source>
        <dbReference type="ARBA" id="ARBA00023002"/>
    </source>
</evidence>
<proteinExistence type="inferred from homology"/>
<organism evidence="4 5">
    <name type="scientific">Trichoderma gamsii</name>
    <dbReference type="NCBI Taxonomy" id="398673"/>
    <lineage>
        <taxon>Eukaryota</taxon>
        <taxon>Fungi</taxon>
        <taxon>Dikarya</taxon>
        <taxon>Ascomycota</taxon>
        <taxon>Pezizomycotina</taxon>
        <taxon>Sordariomycetes</taxon>
        <taxon>Hypocreomycetidae</taxon>
        <taxon>Hypocreales</taxon>
        <taxon>Hypocreaceae</taxon>
        <taxon>Trichoderma</taxon>
    </lineage>
</organism>
<dbReference type="OrthoDB" id="2735536at2759"/>
<name>A0A2K0T7K5_9HYPO</name>
<dbReference type="Proteomes" id="UP000236546">
    <property type="component" value="Unassembled WGS sequence"/>
</dbReference>
<dbReference type="Gene3D" id="3.40.50.720">
    <property type="entry name" value="NAD(P)-binding Rossmann-like Domain"/>
    <property type="match status" value="1"/>
</dbReference>
<dbReference type="PANTHER" id="PTHR10366">
    <property type="entry name" value="NAD DEPENDENT EPIMERASE/DEHYDRATASE"/>
    <property type="match status" value="1"/>
</dbReference>